<dbReference type="InterPro" id="IPR027417">
    <property type="entry name" value="P-loop_NTPase"/>
</dbReference>
<dbReference type="AlphaFoldDB" id="A0A494TKF3"/>
<proteinExistence type="predicted"/>
<dbReference type="Pfam" id="PF22688">
    <property type="entry name" value="Hda_lid"/>
    <property type="match status" value="1"/>
</dbReference>
<dbReference type="EMBL" id="CP032829">
    <property type="protein sequence ID" value="AYJ87523.1"/>
    <property type="molecule type" value="Genomic_DNA"/>
</dbReference>
<sequence>MNQIALPLDWPADEAESAFIVSSSNAAAVRHLHARGTWAVCATILTGPRKSGRSLLGRVITAQTGGTLIDNAQDHDEEQIFHAWNDAQRTRRPLVLIADAAPPEWSIVLPDLRSRLSATPHVAIGDPDEGLIERLITTLLERRGLIPQHGVVAYLTPRVERSHHSVIALVDALDAASLAAHRAITVPLARAVLSGIDAVAAAS</sequence>
<dbReference type="RefSeq" id="WP_121154942.1">
    <property type="nucleotide sequence ID" value="NZ_CP032829.1"/>
</dbReference>
<gene>
    <name evidence="2" type="ORF">D3Y57_18395</name>
</gene>
<name>A0A494TKF3_SPHPE</name>
<organism evidence="2 3">
    <name type="scientific">Sphingomonas paeninsulae</name>
    <dbReference type="NCBI Taxonomy" id="2319844"/>
    <lineage>
        <taxon>Bacteria</taxon>
        <taxon>Pseudomonadati</taxon>
        <taxon>Pseudomonadota</taxon>
        <taxon>Alphaproteobacteria</taxon>
        <taxon>Sphingomonadales</taxon>
        <taxon>Sphingomonadaceae</taxon>
        <taxon>Sphingomonas</taxon>
    </lineage>
</organism>
<dbReference type="OrthoDB" id="7390113at2"/>
<feature type="domain" description="Hda lid" evidence="1">
    <location>
        <begin position="141"/>
        <end position="193"/>
    </location>
</feature>
<evidence type="ECO:0000259" key="1">
    <source>
        <dbReference type="Pfam" id="PF22688"/>
    </source>
</evidence>
<dbReference type="SUPFAM" id="SSF52540">
    <property type="entry name" value="P-loop containing nucleoside triphosphate hydrolases"/>
    <property type="match status" value="1"/>
</dbReference>
<evidence type="ECO:0000313" key="3">
    <source>
        <dbReference type="Proteomes" id="UP000276254"/>
    </source>
</evidence>
<reference evidence="2 3" key="1">
    <citation type="submission" date="2018-09" db="EMBL/GenBank/DDBJ databases">
        <title>Sphingomonas peninsula sp. nov., isolated from fildes peninsula, Antarctic soil.</title>
        <authorList>
            <person name="Yingchao G."/>
        </authorList>
    </citation>
    <scope>NUCLEOTIDE SEQUENCE [LARGE SCALE GENOMIC DNA]</scope>
    <source>
        <strain evidence="2 3">YZ-8</strain>
    </source>
</reference>
<dbReference type="KEGG" id="spha:D3Y57_18395"/>
<evidence type="ECO:0000313" key="2">
    <source>
        <dbReference type="EMBL" id="AYJ87523.1"/>
    </source>
</evidence>
<keyword evidence="3" id="KW-1185">Reference proteome</keyword>
<dbReference type="Proteomes" id="UP000276254">
    <property type="component" value="Chromosome"/>
</dbReference>
<accession>A0A494TKF3</accession>
<protein>
    <submittedName>
        <fullName evidence="2">Chromosomal replication initiator DnaA</fullName>
    </submittedName>
</protein>
<dbReference type="InterPro" id="IPR055199">
    <property type="entry name" value="Hda_lid"/>
</dbReference>
<dbReference type="Gene3D" id="3.40.50.300">
    <property type="entry name" value="P-loop containing nucleotide triphosphate hydrolases"/>
    <property type="match status" value="1"/>
</dbReference>
<dbReference type="Gene3D" id="1.10.8.60">
    <property type="match status" value="1"/>
</dbReference>